<gene>
    <name evidence="1" type="ORF">ENJ12_07190</name>
</gene>
<dbReference type="EMBL" id="DRLF01000253">
    <property type="protein sequence ID" value="HEC06618.1"/>
    <property type="molecule type" value="Genomic_DNA"/>
</dbReference>
<dbReference type="Proteomes" id="UP000886339">
    <property type="component" value="Unassembled WGS sequence"/>
</dbReference>
<dbReference type="InterPro" id="IPR027417">
    <property type="entry name" value="P-loop_NTPase"/>
</dbReference>
<dbReference type="Gene3D" id="3.40.50.300">
    <property type="entry name" value="P-loop containing nucleotide triphosphate hydrolases"/>
    <property type="match status" value="1"/>
</dbReference>
<sequence>MSIAAKAGKLSRITSIPRALLSGTKYLFILSHMRSRSSVLSHVLGSNPGICGYRELQFSYRGRISLMKMQIRLLFSDPVCEPGDQYLLDKILHNYYLFSDRAFELARPKVIFLLRKPEHTIKSIIKMGHITGIDWYKDPVEATEYYCSRLSGLEEYARKFGTGNLFIDSEDLVDNTDHTLHRLTKWLNLEVPLDNRYSIFPDTGRPGYGDPSNNIRSGMIRNFEGSDNITLPPETLDRATGSYEKCRNLLLRKVTC</sequence>
<accession>A0A831W8A5</accession>
<evidence type="ECO:0008006" key="2">
    <source>
        <dbReference type="Google" id="ProtNLM"/>
    </source>
</evidence>
<organism evidence="1">
    <name type="scientific">Thiolapillus brandeum</name>
    <dbReference type="NCBI Taxonomy" id="1076588"/>
    <lineage>
        <taxon>Bacteria</taxon>
        <taxon>Pseudomonadati</taxon>
        <taxon>Pseudomonadota</taxon>
        <taxon>Gammaproteobacteria</taxon>
        <taxon>Chromatiales</taxon>
        <taxon>Sedimenticolaceae</taxon>
        <taxon>Thiolapillus</taxon>
    </lineage>
</organism>
<reference evidence="1" key="1">
    <citation type="journal article" date="2020" name="mSystems">
        <title>Genome- and Community-Level Interaction Insights into Carbon Utilization and Element Cycling Functions of Hydrothermarchaeota in Hydrothermal Sediment.</title>
        <authorList>
            <person name="Zhou Z."/>
            <person name="Liu Y."/>
            <person name="Xu W."/>
            <person name="Pan J."/>
            <person name="Luo Z.H."/>
            <person name="Li M."/>
        </authorList>
    </citation>
    <scope>NUCLEOTIDE SEQUENCE [LARGE SCALE GENOMIC DNA]</scope>
    <source>
        <strain evidence="1">HyVt-458</strain>
    </source>
</reference>
<proteinExistence type="predicted"/>
<comment type="caution">
    <text evidence="1">The sequence shown here is derived from an EMBL/GenBank/DDBJ whole genome shotgun (WGS) entry which is preliminary data.</text>
</comment>
<name>A0A831W8A5_9GAMM</name>
<dbReference type="AlphaFoldDB" id="A0A831W8A5"/>
<evidence type="ECO:0000313" key="1">
    <source>
        <dbReference type="EMBL" id="HEC06618.1"/>
    </source>
</evidence>
<protein>
    <recommendedName>
        <fullName evidence="2">Sulfotransferase family protein</fullName>
    </recommendedName>
</protein>
<dbReference type="SUPFAM" id="SSF52540">
    <property type="entry name" value="P-loop containing nucleoside triphosphate hydrolases"/>
    <property type="match status" value="1"/>
</dbReference>